<dbReference type="Proteomes" id="UP000297535">
    <property type="component" value="Unassembled WGS sequence"/>
</dbReference>
<gene>
    <name evidence="2" type="ORF">EU555_24975</name>
</gene>
<accession>A0A4Z0NKN8</accession>
<sequence length="83" mass="9388">MTMLKLLGAAAIVATGIGAASSAQAYDGCGWGYHMNAWGHCRPNYRPYYAPRPVYYGYRPYYRPYVRPHLPFLGGYGVSWRAY</sequence>
<feature type="signal peptide" evidence="1">
    <location>
        <begin position="1"/>
        <end position="25"/>
    </location>
</feature>
<keyword evidence="1" id="KW-0732">Signal</keyword>
<dbReference type="NCBIfam" id="NF047412">
    <property type="entry name" value="sig_GCG_CRPN_rpt"/>
    <property type="match status" value="1"/>
</dbReference>
<comment type="caution">
    <text evidence="2">The sequence shown here is derived from an EMBL/GenBank/DDBJ whole genome shotgun (WGS) entry which is preliminary data.</text>
</comment>
<dbReference type="EMBL" id="SRLB01000021">
    <property type="protein sequence ID" value="TGD96209.1"/>
    <property type="molecule type" value="Genomic_DNA"/>
</dbReference>
<evidence type="ECO:0000313" key="3">
    <source>
        <dbReference type="Proteomes" id="UP000297535"/>
    </source>
</evidence>
<evidence type="ECO:0000256" key="1">
    <source>
        <dbReference type="SAM" id="SignalP"/>
    </source>
</evidence>
<feature type="chain" id="PRO_5021437930" description="Sulfur globule protein" evidence="1">
    <location>
        <begin position="26"/>
        <end position="83"/>
    </location>
</feature>
<dbReference type="AlphaFoldDB" id="A0A4Z0NKN8"/>
<keyword evidence="3" id="KW-1185">Reference proteome</keyword>
<protein>
    <recommendedName>
        <fullName evidence="4">Sulfur globule protein</fullName>
    </recommendedName>
</protein>
<evidence type="ECO:0000313" key="2">
    <source>
        <dbReference type="EMBL" id="TGD96209.1"/>
    </source>
</evidence>
<reference evidence="2 3" key="1">
    <citation type="submission" date="2019-04" db="EMBL/GenBank/DDBJ databases">
        <authorList>
            <person name="Feng G."/>
            <person name="Zhu H."/>
        </authorList>
    </citation>
    <scope>NUCLEOTIDE SEQUENCE [LARGE SCALE GENOMIC DNA]</scope>
    <source>
        <strain evidence="2 3">6HR-1</strain>
    </source>
</reference>
<proteinExistence type="predicted"/>
<organism evidence="2 3">
    <name type="scientific">Methylobacterium nonmethylotrophicum</name>
    <dbReference type="NCBI Taxonomy" id="1141884"/>
    <lineage>
        <taxon>Bacteria</taxon>
        <taxon>Pseudomonadati</taxon>
        <taxon>Pseudomonadota</taxon>
        <taxon>Alphaproteobacteria</taxon>
        <taxon>Hyphomicrobiales</taxon>
        <taxon>Methylobacteriaceae</taxon>
        <taxon>Methylobacterium</taxon>
    </lineage>
</organism>
<dbReference type="InterPro" id="IPR058110">
    <property type="entry name" value="GCG_CRPN_dom"/>
</dbReference>
<dbReference type="RefSeq" id="WP_135417923.1">
    <property type="nucleotide sequence ID" value="NZ_SRLB01000021.1"/>
</dbReference>
<name>A0A4Z0NKN8_9HYPH</name>
<evidence type="ECO:0008006" key="4">
    <source>
        <dbReference type="Google" id="ProtNLM"/>
    </source>
</evidence>